<dbReference type="InterPro" id="IPR027417">
    <property type="entry name" value="P-loop_NTPase"/>
</dbReference>
<dbReference type="OrthoDB" id="513595at2759"/>
<dbReference type="GO" id="GO:0032204">
    <property type="term" value="P:regulation of telomere maintenance"/>
    <property type="evidence" value="ECO:0007669"/>
    <property type="project" value="TreeGrafter"/>
</dbReference>
<reference evidence="2 3" key="1">
    <citation type="journal article" date="2020" name="Cell">
        <title>Large-Scale Comparative Analyses of Tick Genomes Elucidate Their Genetic Diversity and Vector Capacities.</title>
        <authorList>
            <consortium name="Tick Genome and Microbiome Consortium (TIGMIC)"/>
            <person name="Jia N."/>
            <person name="Wang J."/>
            <person name="Shi W."/>
            <person name="Du L."/>
            <person name="Sun Y."/>
            <person name="Zhan W."/>
            <person name="Jiang J.F."/>
            <person name="Wang Q."/>
            <person name="Zhang B."/>
            <person name="Ji P."/>
            <person name="Bell-Sakyi L."/>
            <person name="Cui X.M."/>
            <person name="Yuan T.T."/>
            <person name="Jiang B.G."/>
            <person name="Yang W.F."/>
            <person name="Lam T.T."/>
            <person name="Chang Q.C."/>
            <person name="Ding S.J."/>
            <person name="Wang X.J."/>
            <person name="Zhu J.G."/>
            <person name="Ruan X.D."/>
            <person name="Zhao L."/>
            <person name="Wei J.T."/>
            <person name="Ye R.Z."/>
            <person name="Que T.C."/>
            <person name="Du C.H."/>
            <person name="Zhou Y.H."/>
            <person name="Cheng J.X."/>
            <person name="Dai P.F."/>
            <person name="Guo W.B."/>
            <person name="Han X.H."/>
            <person name="Huang E.J."/>
            <person name="Li L.F."/>
            <person name="Wei W."/>
            <person name="Gao Y.C."/>
            <person name="Liu J.Z."/>
            <person name="Shao H.Z."/>
            <person name="Wang X."/>
            <person name="Wang C.C."/>
            <person name="Yang T.C."/>
            <person name="Huo Q.B."/>
            <person name="Li W."/>
            <person name="Chen H.Y."/>
            <person name="Chen S.E."/>
            <person name="Zhou L.G."/>
            <person name="Ni X.B."/>
            <person name="Tian J.H."/>
            <person name="Sheng Y."/>
            <person name="Liu T."/>
            <person name="Pan Y.S."/>
            <person name="Xia L.Y."/>
            <person name="Li J."/>
            <person name="Zhao F."/>
            <person name="Cao W.C."/>
        </authorList>
    </citation>
    <scope>NUCLEOTIDE SEQUENCE [LARGE SCALE GENOMIC DNA]</scope>
    <source>
        <strain evidence="2">HaeL-2018</strain>
    </source>
</reference>
<feature type="compositionally biased region" description="Pro residues" evidence="1">
    <location>
        <begin position="69"/>
        <end position="86"/>
    </location>
</feature>
<dbReference type="Gene3D" id="3.40.50.300">
    <property type="entry name" value="P-loop containing nucleotide triphosphate hydrolases"/>
    <property type="match status" value="1"/>
</dbReference>
<evidence type="ECO:0000313" key="3">
    <source>
        <dbReference type="Proteomes" id="UP000821853"/>
    </source>
</evidence>
<dbReference type="PANTHER" id="PTHR13413:SF0">
    <property type="entry name" value="YLP MOTIF-CONTAINING PROTEIN 1"/>
    <property type="match status" value="1"/>
</dbReference>
<evidence type="ECO:0000313" key="2">
    <source>
        <dbReference type="EMBL" id="KAH9380483.1"/>
    </source>
</evidence>
<sequence>MDYGHGAATRSEPMHPMHRDLMHRDALHRDALRHDHHHLLRERSPPVMMDDLLFPMPGPMDDLDMRAGPPSPPPARSTPPGPPPVEEPQTVSVEDLLGHPGRDARPAGLREVLSWRRLLKELEMGAAGSVAPRVLALDDYFMQEVEVADTDPDTGKREFRYEYEADMEDAYFSSLLKSFRKTVDGRLFSFVIVDAVLATLAQLEQFAGYARTHGFQVYMCEPECLDPEECHRRNTHGRSLEDIKKIVDSWEPAPKHYPRVDCSVLINEMECDMEEELPPADAEGGNGEGGTADADEDEEDEEEPVITARKLAQQYTLFTPCCEALDEALFFGLTLHPSIIVHKPSRWELVTDTEKKGEQLLKLDGLSSQRLKHTSMDDYLQLPDDYEQRDSQPGKKRVRWADIEESKQQKRVRDIGFVVGQTDWSKFTDPSQAEKALTRTKYI</sequence>
<gene>
    <name evidence="2" type="ORF">HPB48_008817</name>
</gene>
<keyword evidence="3" id="KW-1185">Reference proteome</keyword>
<dbReference type="PANTHER" id="PTHR13413">
    <property type="entry name" value="YLP MOTIF CONTAINING PROTEIN NUCLEAR PROTEIN ZAP"/>
    <property type="match status" value="1"/>
</dbReference>
<dbReference type="InterPro" id="IPR026314">
    <property type="entry name" value="YLP_motif_con_p1"/>
</dbReference>
<dbReference type="GO" id="GO:0005634">
    <property type="term" value="C:nucleus"/>
    <property type="evidence" value="ECO:0007669"/>
    <property type="project" value="InterPro"/>
</dbReference>
<feature type="region of interest" description="Disordered" evidence="1">
    <location>
        <begin position="54"/>
        <end position="89"/>
    </location>
</feature>
<accession>A0A9J6GZ62</accession>
<dbReference type="Proteomes" id="UP000821853">
    <property type="component" value="Chromosome 8"/>
</dbReference>
<dbReference type="VEuPathDB" id="VectorBase:HLOH_041091"/>
<dbReference type="AlphaFoldDB" id="A0A9J6GZ62"/>
<comment type="caution">
    <text evidence="2">The sequence shown here is derived from an EMBL/GenBank/DDBJ whole genome shotgun (WGS) entry which is preliminary data.</text>
</comment>
<feature type="region of interest" description="Disordered" evidence="1">
    <location>
        <begin position="276"/>
        <end position="301"/>
    </location>
</feature>
<protein>
    <submittedName>
        <fullName evidence="2">Uncharacterized protein</fullName>
    </submittedName>
</protein>
<evidence type="ECO:0000256" key="1">
    <source>
        <dbReference type="SAM" id="MobiDB-lite"/>
    </source>
</evidence>
<proteinExistence type="predicted"/>
<organism evidence="2 3">
    <name type="scientific">Haemaphysalis longicornis</name>
    <name type="common">Bush tick</name>
    <dbReference type="NCBI Taxonomy" id="44386"/>
    <lineage>
        <taxon>Eukaryota</taxon>
        <taxon>Metazoa</taxon>
        <taxon>Ecdysozoa</taxon>
        <taxon>Arthropoda</taxon>
        <taxon>Chelicerata</taxon>
        <taxon>Arachnida</taxon>
        <taxon>Acari</taxon>
        <taxon>Parasitiformes</taxon>
        <taxon>Ixodida</taxon>
        <taxon>Ixodoidea</taxon>
        <taxon>Ixodidae</taxon>
        <taxon>Haemaphysalinae</taxon>
        <taxon>Haemaphysalis</taxon>
    </lineage>
</organism>
<dbReference type="OMA" id="MPERSHE"/>
<dbReference type="EMBL" id="JABSTR010000010">
    <property type="protein sequence ID" value="KAH9380483.1"/>
    <property type="molecule type" value="Genomic_DNA"/>
</dbReference>
<name>A0A9J6GZ62_HAELO</name>